<proteinExistence type="inferred from homology"/>
<keyword evidence="3" id="KW-0963">Cytoplasm</keyword>
<evidence type="ECO:0000313" key="9">
    <source>
        <dbReference type="EMBL" id="KQB84434.1"/>
    </source>
</evidence>
<keyword evidence="10" id="KW-1185">Reference proteome</keyword>
<dbReference type="PANTHER" id="PTHR23402:SF1">
    <property type="entry name" value="PYROGLUTAMYL-PEPTIDASE I"/>
    <property type="match status" value="1"/>
</dbReference>
<accession>A0A0N8VZP0</accession>
<dbReference type="Proteomes" id="UP000050517">
    <property type="component" value="Unassembled WGS sequence"/>
</dbReference>
<dbReference type="EMBL" id="LKST01000002">
    <property type="protein sequence ID" value="KQB84434.1"/>
    <property type="molecule type" value="Genomic_DNA"/>
</dbReference>
<evidence type="ECO:0000256" key="4">
    <source>
        <dbReference type="ARBA" id="ARBA00022670"/>
    </source>
</evidence>
<sequence>MTCVLTSYGPFAREHNSSGEAARRARECLEKEGIAVVCREIDTAWGSFATDLDALVRCYTPKVIVSLGESAKITVSAVELVGYNKREGIDADGARSTGAVDENGPSERRAPAENKAAAQATKQSGHQLNLSYDAGRYLCNAALYTNLGFLENGRVDHAAFVHVPAREKGAAQTQSDGETVAAFVKNLVGNAVD</sequence>
<dbReference type="GO" id="GO:0005829">
    <property type="term" value="C:cytosol"/>
    <property type="evidence" value="ECO:0007669"/>
    <property type="project" value="InterPro"/>
</dbReference>
<keyword evidence="6" id="KW-0788">Thiol protease</keyword>
<dbReference type="PRINTS" id="PR00706">
    <property type="entry name" value="PYROGLUPTASE"/>
</dbReference>
<dbReference type="PATRIC" id="fig|1544416.3.peg.1240"/>
<dbReference type="InterPro" id="IPR000816">
    <property type="entry name" value="Peptidase_C15"/>
</dbReference>
<comment type="caution">
    <text evidence="9">The sequence shown here is derived from an EMBL/GenBank/DDBJ whole genome shotgun (WGS) entry which is preliminary data.</text>
</comment>
<organism evidence="9 10">
    <name type="scientific">Corynebacterium oculi</name>
    <dbReference type="NCBI Taxonomy" id="1544416"/>
    <lineage>
        <taxon>Bacteria</taxon>
        <taxon>Bacillati</taxon>
        <taxon>Actinomycetota</taxon>
        <taxon>Actinomycetes</taxon>
        <taxon>Mycobacteriales</taxon>
        <taxon>Corynebacteriaceae</taxon>
        <taxon>Corynebacterium</taxon>
    </lineage>
</organism>
<dbReference type="AlphaFoldDB" id="A0A0N8VZP0"/>
<gene>
    <name evidence="9" type="primary">pcp</name>
    <name evidence="9" type="ORF">Cocul_01235</name>
</gene>
<dbReference type="SUPFAM" id="SSF53182">
    <property type="entry name" value="Pyrrolidone carboxyl peptidase (pyroglutamate aminopeptidase)"/>
    <property type="match status" value="1"/>
</dbReference>
<evidence type="ECO:0000256" key="8">
    <source>
        <dbReference type="ARBA" id="ARBA00031559"/>
    </source>
</evidence>
<dbReference type="GO" id="GO:0006508">
    <property type="term" value="P:proteolysis"/>
    <property type="evidence" value="ECO:0007669"/>
    <property type="project" value="UniProtKB-KW"/>
</dbReference>
<dbReference type="PANTHER" id="PTHR23402">
    <property type="entry name" value="PROTEASE FAMILY C15 PYROGLUTAMYL-PEPTIDASE I-RELATED"/>
    <property type="match status" value="1"/>
</dbReference>
<dbReference type="STRING" id="1544416.Cocul_01235"/>
<dbReference type="GO" id="GO:0016920">
    <property type="term" value="F:pyroglutamyl-peptidase activity"/>
    <property type="evidence" value="ECO:0007669"/>
    <property type="project" value="InterPro"/>
</dbReference>
<evidence type="ECO:0000256" key="2">
    <source>
        <dbReference type="ARBA" id="ARBA00019191"/>
    </source>
</evidence>
<name>A0A0N8VZP0_9CORY</name>
<reference evidence="9 10" key="1">
    <citation type="submission" date="2015-10" db="EMBL/GenBank/DDBJ databases">
        <title>Corynebacteirum lowii and Corynebacterium oculi species nova, derived from human clinical disease and and emended description of Corynebacterium mastiditis.</title>
        <authorList>
            <person name="Bernard K."/>
            <person name="Pacheco A.L."/>
            <person name="Mcdougall C."/>
            <person name="Burtx T."/>
            <person name="Weibe D."/>
            <person name="Tyler S."/>
            <person name="Olson A.B."/>
            <person name="Cnockaert M."/>
            <person name="Eguchi H."/>
            <person name="Kuwahara T."/>
            <person name="Nakayama-Imaohji H."/>
            <person name="Boudewijins M."/>
            <person name="Van Hoecke F."/>
            <person name="Bernier A.-M."/>
            <person name="Vandamme P."/>
        </authorList>
    </citation>
    <scope>NUCLEOTIDE SEQUENCE [LARGE SCALE GENOMIC DNA]</scope>
    <source>
        <strain evidence="9 10">NML 130210</strain>
    </source>
</reference>
<protein>
    <recommendedName>
        <fullName evidence="2">Pyrrolidone-carboxylate peptidase</fullName>
    </recommendedName>
    <alternativeName>
        <fullName evidence="7">5-oxoprolyl-peptidase</fullName>
    </alternativeName>
    <alternativeName>
        <fullName evidence="8">Pyroglutamyl-peptidase I</fullName>
    </alternativeName>
</protein>
<evidence type="ECO:0000256" key="5">
    <source>
        <dbReference type="ARBA" id="ARBA00022801"/>
    </source>
</evidence>
<keyword evidence="4" id="KW-0645">Protease</keyword>
<keyword evidence="5 9" id="KW-0378">Hydrolase</keyword>
<comment type="similarity">
    <text evidence="1">Belongs to the peptidase C15 family.</text>
</comment>
<dbReference type="OrthoDB" id="9779738at2"/>
<evidence type="ECO:0000256" key="3">
    <source>
        <dbReference type="ARBA" id="ARBA00022490"/>
    </source>
</evidence>
<evidence type="ECO:0000313" key="10">
    <source>
        <dbReference type="Proteomes" id="UP000050517"/>
    </source>
</evidence>
<evidence type="ECO:0000256" key="1">
    <source>
        <dbReference type="ARBA" id="ARBA00006641"/>
    </source>
</evidence>
<dbReference type="Pfam" id="PF01470">
    <property type="entry name" value="Peptidase_C15"/>
    <property type="match status" value="1"/>
</dbReference>
<dbReference type="InterPro" id="IPR016125">
    <property type="entry name" value="Peptidase_C15-like"/>
</dbReference>
<dbReference type="InterPro" id="IPR036440">
    <property type="entry name" value="Peptidase_C15-like_sf"/>
</dbReference>
<evidence type="ECO:0000256" key="7">
    <source>
        <dbReference type="ARBA" id="ARBA00030836"/>
    </source>
</evidence>
<dbReference type="Gene3D" id="3.40.630.20">
    <property type="entry name" value="Peptidase C15, pyroglutamyl peptidase I-like"/>
    <property type="match status" value="1"/>
</dbReference>
<evidence type="ECO:0000256" key="6">
    <source>
        <dbReference type="ARBA" id="ARBA00022807"/>
    </source>
</evidence>